<dbReference type="EMBL" id="GG738882">
    <property type="protein sequence ID" value="EFC42066.1"/>
    <property type="molecule type" value="Genomic_DNA"/>
</dbReference>
<name>D2VMI1_NAEGR</name>
<reference evidence="1 2" key="1">
    <citation type="journal article" date="2010" name="Cell">
        <title>The genome of Naegleria gruberi illuminates early eukaryotic versatility.</title>
        <authorList>
            <person name="Fritz-Laylin L.K."/>
            <person name="Prochnik S.E."/>
            <person name="Ginger M.L."/>
            <person name="Dacks J.B."/>
            <person name="Carpenter M.L."/>
            <person name="Field M.C."/>
            <person name="Kuo A."/>
            <person name="Paredez A."/>
            <person name="Chapman J."/>
            <person name="Pham J."/>
            <person name="Shu S."/>
            <person name="Neupane R."/>
            <person name="Cipriano M."/>
            <person name="Mancuso J."/>
            <person name="Tu H."/>
            <person name="Salamov A."/>
            <person name="Lindquist E."/>
            <person name="Shapiro H."/>
            <person name="Lucas S."/>
            <person name="Grigoriev I.V."/>
            <person name="Cande W.Z."/>
            <person name="Fulton C."/>
            <person name="Rokhsar D.S."/>
            <person name="Dawson S.C."/>
        </authorList>
    </citation>
    <scope>NUCLEOTIDE SEQUENCE [LARGE SCALE GENOMIC DNA]</scope>
    <source>
        <strain evidence="1 2">NEG-M</strain>
    </source>
</reference>
<keyword evidence="2" id="KW-1185">Reference proteome</keyword>
<dbReference type="AlphaFoldDB" id="D2VMI1"/>
<dbReference type="RefSeq" id="XP_002674810.1">
    <property type="nucleotide sequence ID" value="XM_002674764.1"/>
</dbReference>
<organism evidence="2">
    <name type="scientific">Naegleria gruberi</name>
    <name type="common">Amoeba</name>
    <dbReference type="NCBI Taxonomy" id="5762"/>
    <lineage>
        <taxon>Eukaryota</taxon>
        <taxon>Discoba</taxon>
        <taxon>Heterolobosea</taxon>
        <taxon>Tetramitia</taxon>
        <taxon>Eutetramitia</taxon>
        <taxon>Vahlkampfiidae</taxon>
        <taxon>Naegleria</taxon>
    </lineage>
</organism>
<evidence type="ECO:0000313" key="2">
    <source>
        <dbReference type="Proteomes" id="UP000006671"/>
    </source>
</evidence>
<dbReference type="GeneID" id="8862685"/>
<evidence type="ECO:0000313" key="1">
    <source>
        <dbReference type="EMBL" id="EFC42066.1"/>
    </source>
</evidence>
<gene>
    <name evidence="1" type="ORF">NAEGRDRAFT_70144</name>
</gene>
<accession>D2VMI1</accession>
<dbReference type="VEuPathDB" id="AmoebaDB:NAEGRDRAFT_70144"/>
<dbReference type="Proteomes" id="UP000006671">
    <property type="component" value="Unassembled WGS sequence"/>
</dbReference>
<protein>
    <submittedName>
        <fullName evidence="1">Predicted protein</fullName>
    </submittedName>
</protein>
<proteinExistence type="predicted"/>
<dbReference type="KEGG" id="ngr:NAEGRDRAFT_70144"/>
<dbReference type="OrthoDB" id="10647897at2759"/>
<dbReference type="InParanoid" id="D2VMI1"/>
<sequence>MERIIHPNTTKEYPQCVKNFWKFARFYSSEKLIDIFRGSNGCNIQAPHKNTLKTWNKGLLYGHLYTEESIEKLTKEFTSKKNQTSFSLISWDIVTVRSLLTCVKGNIFGFENGPKSFLELLQLEIDNIDLCGKVVVFELIDTAGYFSLPVAAFNLPGKNAQAEVLKYLQEITQKWNRNDIEIVGSCADGEFKIDTVENYMKQYYTEWYHVDANKDLYPLKQVSRLNHLKGETVPEL</sequence>